<dbReference type="KEGG" id="soh:D1869_10255"/>
<dbReference type="Gene3D" id="1.10.8.60">
    <property type="match status" value="1"/>
</dbReference>
<dbReference type="Proteomes" id="UP000582213">
    <property type="component" value="Unassembled WGS sequence"/>
</dbReference>
<evidence type="ECO:0000313" key="1">
    <source>
        <dbReference type="EMBL" id="MBB5253798.1"/>
    </source>
</evidence>
<dbReference type="RefSeq" id="WP_156015012.1">
    <property type="nucleotide sequence ID" value="NZ_CP045484.1"/>
</dbReference>
<evidence type="ECO:0000313" key="2">
    <source>
        <dbReference type="EMBL" id="QGR17527.1"/>
    </source>
</evidence>
<dbReference type="AlphaFoldDB" id="A0A650CJ28"/>
<reference evidence="2 3" key="1">
    <citation type="submission" date="2019-10" db="EMBL/GenBank/DDBJ databases">
        <title>Genome Sequences from Six Type Strain Members of the Archaeal Family Sulfolobaceae: Acidianus ambivalens, Acidianus infernus, Metallosphaera prunae, Stygiolobus azoricus, Sulfolobus metallicus, and Sulfurisphaera ohwakuensis.</title>
        <authorList>
            <person name="Counts J.A."/>
            <person name="Kelly R.M."/>
        </authorList>
    </citation>
    <scope>NUCLEOTIDE SEQUENCE [LARGE SCALE GENOMIC DNA]</scope>
    <source>
        <strain evidence="2 3">TA-1</strain>
    </source>
</reference>
<reference evidence="1 4" key="2">
    <citation type="submission" date="2020-08" db="EMBL/GenBank/DDBJ databases">
        <title>Genomic Encyclopedia of Type Strains, Phase IV (KMG-IV): sequencing the most valuable type-strain genomes for metagenomic binning, comparative biology and taxonomic classification.</title>
        <authorList>
            <person name="Goeker M."/>
        </authorList>
    </citation>
    <scope>NUCLEOTIDE SEQUENCE [LARGE SCALE GENOMIC DNA]</scope>
    <source>
        <strain evidence="1 4">DSM 12421</strain>
    </source>
</reference>
<gene>
    <name evidence="2" type="ORF">D1869_10255</name>
    <name evidence="1" type="ORF">HNQ62_001569</name>
</gene>
<organism evidence="2 3">
    <name type="scientific">Sulfurisphaera ohwakuensis</name>
    <dbReference type="NCBI Taxonomy" id="69656"/>
    <lineage>
        <taxon>Archaea</taxon>
        <taxon>Thermoproteota</taxon>
        <taxon>Thermoprotei</taxon>
        <taxon>Sulfolobales</taxon>
        <taxon>Sulfolobaceae</taxon>
        <taxon>Sulfurisphaera</taxon>
    </lineage>
</organism>
<dbReference type="EMBL" id="JACHFY010000007">
    <property type="protein sequence ID" value="MBB5253798.1"/>
    <property type="molecule type" value="Genomic_DNA"/>
</dbReference>
<accession>A0A650CJ28</accession>
<name>A0A650CJ28_SULOH</name>
<dbReference type="Gene3D" id="3.40.50.300">
    <property type="entry name" value="P-loop containing nucleotide triphosphate hydrolases"/>
    <property type="match status" value="1"/>
</dbReference>
<dbReference type="GeneID" id="42801628"/>
<evidence type="ECO:0000313" key="4">
    <source>
        <dbReference type="Proteomes" id="UP000582213"/>
    </source>
</evidence>
<dbReference type="Proteomes" id="UP000427373">
    <property type="component" value="Chromosome"/>
</dbReference>
<dbReference type="InterPro" id="IPR027417">
    <property type="entry name" value="P-loop_NTPase"/>
</dbReference>
<dbReference type="PANTHER" id="PTHR34301">
    <property type="entry name" value="DNA-BINDING PROTEIN-RELATED"/>
    <property type="match status" value="1"/>
</dbReference>
<evidence type="ECO:0008006" key="5">
    <source>
        <dbReference type="Google" id="ProtNLM"/>
    </source>
</evidence>
<protein>
    <recommendedName>
        <fullName evidence="5">ATPase domain-containing protein</fullName>
    </recommendedName>
</protein>
<dbReference type="EMBL" id="CP045484">
    <property type="protein sequence ID" value="QGR17527.1"/>
    <property type="molecule type" value="Genomic_DNA"/>
</dbReference>
<dbReference type="PANTHER" id="PTHR34301:SF8">
    <property type="entry name" value="ATPASE DOMAIN-CONTAINING PROTEIN"/>
    <property type="match status" value="1"/>
</dbReference>
<proteinExistence type="predicted"/>
<sequence>MTVIKILNNLVRENLLDNMFSYTEIFSDKERFIPELLYGREDALRKLVDLVSKQDLTLFFIKGPRRSGKSSLLLTLLKILSNGEYKQKFNVKDNWIPIMVKLDAVTNPLSLSNLLLRRGLTNYTLKRLNVKKIPTYAKVFSEKIEEQLTVGRTLGGGISLGNIGASVSKGKNFAFPYSIDLSLVTDILYESAEGSKIIIMFDELQYIYENWKDNKSIFLQFLKKISDEYYDRIKVVMTGSVIRPAELLLSKEYTEELHGRHIEEYNIGEISFDDAEKMLMDGFTSANVNYNDYILSSALNLTFRIPGWLAYFGKYYVETGKLLEAINKSYEEMGSLVREELGKLKRIKKREYYDTAVNMLAKKGILTPLELSKQLNISAHEAEIILNNLNYIDFINEKGELKDYTIESLRNDFEEMICPICNSGRALILKGLHYFVRFSCKHVVKL</sequence>
<evidence type="ECO:0000313" key="3">
    <source>
        <dbReference type="Proteomes" id="UP000427373"/>
    </source>
</evidence>
<keyword evidence="3" id="KW-1185">Reference proteome</keyword>
<dbReference type="SUPFAM" id="SSF52540">
    <property type="entry name" value="P-loop containing nucleoside triphosphate hydrolases"/>
    <property type="match status" value="1"/>
</dbReference>